<dbReference type="Pfam" id="PF00270">
    <property type="entry name" value="DEAD"/>
    <property type="match status" value="1"/>
</dbReference>
<dbReference type="PANTHER" id="PTHR30231:SF41">
    <property type="entry name" value="DNA POLYMERASE III SUBUNIT EPSILON"/>
    <property type="match status" value="1"/>
</dbReference>
<organism evidence="10 11">
    <name type="scientific">Bombilactobacillus folatiphilus</name>
    <dbReference type="NCBI Taxonomy" id="2923362"/>
    <lineage>
        <taxon>Bacteria</taxon>
        <taxon>Bacillati</taxon>
        <taxon>Bacillota</taxon>
        <taxon>Bacilli</taxon>
        <taxon>Lactobacillales</taxon>
        <taxon>Lactobacillaceae</taxon>
        <taxon>Bombilactobacillus</taxon>
    </lineage>
</organism>
<feature type="domain" description="Helicase ATP-binding" evidence="8">
    <location>
        <begin position="268"/>
        <end position="493"/>
    </location>
</feature>
<evidence type="ECO:0000313" key="11">
    <source>
        <dbReference type="Proteomes" id="UP000831495"/>
    </source>
</evidence>
<dbReference type="Proteomes" id="UP000831495">
    <property type="component" value="Chromosome"/>
</dbReference>
<accession>A0ABY4P779</accession>
<dbReference type="InterPro" id="IPR014013">
    <property type="entry name" value="Helic_SF1/SF2_ATP-bd_DinG/Rad3"/>
</dbReference>
<evidence type="ECO:0000256" key="3">
    <source>
        <dbReference type="ARBA" id="ARBA00022801"/>
    </source>
</evidence>
<dbReference type="PROSITE" id="PS51192">
    <property type="entry name" value="HELICASE_ATP_BIND_1"/>
    <property type="match status" value="1"/>
</dbReference>
<comment type="caution">
    <text evidence="6">Lacks conserved residue(s) required for the propagation of feature annotation.</text>
</comment>
<dbReference type="Gene3D" id="3.30.420.10">
    <property type="entry name" value="Ribonuclease H-like superfamily/Ribonuclease H"/>
    <property type="match status" value="1"/>
</dbReference>
<reference evidence="10" key="1">
    <citation type="journal article" date="2022" name="Int. J. Syst. Evol. Microbiol.">
        <title>Apilactobacillus apisilvae sp. nov., Nicolia spurrieriana gen. nov. sp. nov., Bombilactobacillus folatiphilus sp. nov. and Bombilactobacillus thymidiniphilus sp. nov., four new lactic acid bacterial isolates from stingless bees Tetragonula carbonaria and Austroplebeia australis.</title>
        <authorList>
            <person name="Oliphant S.A."/>
            <person name="Watson-Haigh N.S."/>
            <person name="Sumby K.M."/>
            <person name="Gardner J."/>
            <person name="Groom S."/>
            <person name="Jiranek V."/>
        </authorList>
    </citation>
    <scope>NUCLEOTIDE SEQUENCE</scope>
    <source>
        <strain evidence="10">SG4_D2</strain>
    </source>
</reference>
<dbReference type="HAMAP" id="MF_02206">
    <property type="entry name" value="DinG_exonucl"/>
    <property type="match status" value="1"/>
</dbReference>
<evidence type="ECO:0000259" key="8">
    <source>
        <dbReference type="PROSITE" id="PS51192"/>
    </source>
</evidence>
<comment type="similarity">
    <text evidence="6 7">Belongs to the helicase family. DinG subfamily. Type 2 sub-subfamily.</text>
</comment>
<dbReference type="GO" id="GO:0004386">
    <property type="term" value="F:helicase activity"/>
    <property type="evidence" value="ECO:0007669"/>
    <property type="project" value="UniProtKB-KW"/>
</dbReference>
<dbReference type="SUPFAM" id="SSF52540">
    <property type="entry name" value="P-loop containing nucleoside triphosphate hydrolases"/>
    <property type="match status" value="1"/>
</dbReference>
<dbReference type="SMART" id="SM00491">
    <property type="entry name" value="HELICc2"/>
    <property type="match status" value="1"/>
</dbReference>
<dbReference type="InterPro" id="IPR012337">
    <property type="entry name" value="RNaseH-like_sf"/>
</dbReference>
<dbReference type="PANTHER" id="PTHR30231">
    <property type="entry name" value="DNA POLYMERASE III SUBUNIT EPSILON"/>
    <property type="match status" value="1"/>
</dbReference>
<name>A0ABY4P779_9LACO</name>
<dbReference type="NCBIfam" id="TIGR01407">
    <property type="entry name" value="dinG_rel"/>
    <property type="match status" value="1"/>
</dbReference>
<evidence type="ECO:0000256" key="4">
    <source>
        <dbReference type="ARBA" id="ARBA00022839"/>
    </source>
</evidence>
<keyword evidence="2 6" id="KW-0547">Nucleotide-binding</keyword>
<dbReference type="CDD" id="cd06127">
    <property type="entry name" value="DEDDh"/>
    <property type="match status" value="1"/>
</dbReference>
<dbReference type="NCBIfam" id="TIGR00573">
    <property type="entry name" value="dnaq"/>
    <property type="match status" value="1"/>
</dbReference>
<keyword evidence="4 6" id="KW-0269">Exonuclease</keyword>
<protein>
    <recommendedName>
        <fullName evidence="6 7">3'-5' exonuclease DinG</fullName>
        <ecNumber evidence="6 7">3.1.-.-</ecNumber>
    </recommendedName>
</protein>
<dbReference type="InterPro" id="IPR013520">
    <property type="entry name" value="Ribonucl_H"/>
</dbReference>
<keyword evidence="11" id="KW-1185">Reference proteome</keyword>
<dbReference type="InterPro" id="IPR011545">
    <property type="entry name" value="DEAD/DEAH_box_helicase_dom"/>
</dbReference>
<dbReference type="SUPFAM" id="SSF53098">
    <property type="entry name" value="Ribonuclease H-like"/>
    <property type="match status" value="1"/>
</dbReference>
<evidence type="ECO:0000256" key="7">
    <source>
        <dbReference type="RuleBase" id="RU364106"/>
    </source>
</evidence>
<dbReference type="Pfam" id="PF00929">
    <property type="entry name" value="RNase_T"/>
    <property type="match status" value="1"/>
</dbReference>
<dbReference type="SMART" id="SM00479">
    <property type="entry name" value="EXOIII"/>
    <property type="match status" value="1"/>
</dbReference>
<keyword evidence="3 6" id="KW-0378">Hydrolase</keyword>
<dbReference type="EC" id="3.1.-.-" evidence="6 7"/>
<dbReference type="InterPro" id="IPR006310">
    <property type="entry name" value="DinG"/>
</dbReference>
<keyword evidence="5 6" id="KW-0067">ATP-binding</keyword>
<dbReference type="Gene3D" id="3.40.50.300">
    <property type="entry name" value="P-loop containing nucleotide triphosphate hydrolases"/>
    <property type="match status" value="2"/>
</dbReference>
<dbReference type="Pfam" id="PF13307">
    <property type="entry name" value="Helicase_C_2"/>
    <property type="match status" value="1"/>
</dbReference>
<evidence type="ECO:0000256" key="1">
    <source>
        <dbReference type="ARBA" id="ARBA00022722"/>
    </source>
</evidence>
<dbReference type="InterPro" id="IPR036397">
    <property type="entry name" value="RNaseH_sf"/>
</dbReference>
<dbReference type="InterPro" id="IPR027417">
    <property type="entry name" value="P-loop_NTPase"/>
</dbReference>
<dbReference type="RefSeq" id="WP_249513768.1">
    <property type="nucleotide sequence ID" value="NZ_CP093366.1"/>
</dbReference>
<proteinExistence type="inferred from homology"/>
<evidence type="ECO:0000259" key="9">
    <source>
        <dbReference type="PROSITE" id="PS51193"/>
    </source>
</evidence>
<feature type="binding site" evidence="6">
    <location>
        <begin position="281"/>
        <end position="288"/>
    </location>
    <ligand>
        <name>ATP</name>
        <dbReference type="ChEBI" id="CHEBI:30616"/>
    </ligand>
</feature>
<comment type="function">
    <text evidence="6 7">3'-5' exonuclease.</text>
</comment>
<evidence type="ECO:0000313" key="10">
    <source>
        <dbReference type="EMBL" id="UQS81497.1"/>
    </source>
</evidence>
<keyword evidence="10" id="KW-0347">Helicase</keyword>
<sequence length="927" mass="106217">MKNKKYVVVDLETTGTKRHEHDRIIQFAGVVIENFQITNQVSFLINPECLIDDRIHQLTGITNEQLQSQPVFVDVAPQIWQFLQGKVFVAHNVNFDYPFLQTEFTNAGFPELNLAAIDTVELAQVLLPTAPSFKLAELTNYLQITHDKPHQADSDAWATAKLFLQLRKRLLALPVPTMKWLNKFAKNFLRQTGEFIRDVTQNAMIQKSALSSNLVQVRSLVLQKPVAVVSTGLKSSTFPVNRKQKLKLFGTQLQWRAQQTKMMNFVHRKLTQQVPLSLINAPTGLGKTLGYLLPITYQLDQGQKLVVATSTKLLQQQLLQDVSRVEQLRQQKYSTTVISSPNDYLDLANFYRLLTSEKQHRLLRLMLLKILVWLTQTTTGNLQELNLTNYQTSLFRLIRSNGHPATGIFAPYDFWLRLTKQAEHSDLIITNHSYLLNNLQEQLFQASAGLIIDEASNLLQQTLQPQAQFEFQTTRKALKRLSDLLYQNRVLLRNTFHQNLWQSWQHADLANFQLLFDQLARALTRLSADLVSQYVKTKVPLQKRSVVIQLPLKRDELAQRTLQYLKKSSQQFRLLLEQVGQLVQLSQAVEGNISLALEQVLQQITDEYLILQQQLQQLKAILESLSIWQEPGGLVLTMLNYQDWDSLKLATQIFNQENIIQKLQTQFPITILIDATLKYHNSFHNFLQQLGLSQSIAQKNKLSLQRDFNLEERLKVYLPTDAPYPQQTTDLAQHLTQNILPLLQQNSQQTLILFNSLTLLQAVYQLLGEHEISQQREILAQSVSGSNQRVKKRFALNNQAVLLATSSFGSGVNLAPQNLKLVIVTRIPFEAPDNPFVQAKTNFWRTQGQNFFKVESLPTAARRLKQQAGRLIRDPDDCGALVLLDQRLQTSAYGARLYQDLDLPPLTTELDTEQVTSEIKMFFQTDL</sequence>
<feature type="domain" description="Helicase ATP-binding" evidence="9">
    <location>
        <begin position="245"/>
        <end position="504"/>
    </location>
</feature>
<evidence type="ECO:0000256" key="6">
    <source>
        <dbReference type="HAMAP-Rule" id="MF_02206"/>
    </source>
</evidence>
<evidence type="ECO:0000256" key="2">
    <source>
        <dbReference type="ARBA" id="ARBA00022741"/>
    </source>
</evidence>
<dbReference type="EMBL" id="CP093366">
    <property type="protein sequence ID" value="UQS81497.1"/>
    <property type="molecule type" value="Genomic_DNA"/>
</dbReference>
<evidence type="ECO:0000256" key="5">
    <source>
        <dbReference type="ARBA" id="ARBA00022840"/>
    </source>
</evidence>
<dbReference type="InterPro" id="IPR014001">
    <property type="entry name" value="Helicase_ATP-bd"/>
</dbReference>
<gene>
    <name evidence="6 7" type="primary">dinG</name>
    <name evidence="10" type="ORF">MOO45_04545</name>
</gene>
<dbReference type="InterPro" id="IPR006555">
    <property type="entry name" value="ATP-dep_Helicase_C"/>
</dbReference>
<dbReference type="PROSITE" id="PS51193">
    <property type="entry name" value="HELICASE_ATP_BIND_2"/>
    <property type="match status" value="1"/>
</dbReference>
<dbReference type="InterPro" id="IPR006054">
    <property type="entry name" value="DnaQ"/>
</dbReference>
<keyword evidence="1 6" id="KW-0540">Nuclease</keyword>